<feature type="transmembrane region" description="Helical" evidence="5">
    <location>
        <begin position="51"/>
        <end position="70"/>
    </location>
</feature>
<keyword evidence="5" id="KW-1003">Cell membrane</keyword>
<evidence type="ECO:0000256" key="5">
    <source>
        <dbReference type="RuleBase" id="RU363041"/>
    </source>
</evidence>
<name>A0A0S4MU41_9BACT</name>
<dbReference type="PANTHER" id="PTHR43483">
    <property type="entry name" value="MEMBRANE TRANSPORTER PROTEIN HI_0806-RELATED"/>
    <property type="match status" value="1"/>
</dbReference>
<evidence type="ECO:0000256" key="3">
    <source>
        <dbReference type="ARBA" id="ARBA00022989"/>
    </source>
</evidence>
<gene>
    <name evidence="6" type="ORF">JGI1_00412</name>
</gene>
<dbReference type="GO" id="GO:0005886">
    <property type="term" value="C:plasma membrane"/>
    <property type="evidence" value="ECO:0007669"/>
    <property type="project" value="UniProtKB-SubCell"/>
</dbReference>
<evidence type="ECO:0000313" key="7">
    <source>
        <dbReference type="Proteomes" id="UP000320623"/>
    </source>
</evidence>
<keyword evidence="3 5" id="KW-1133">Transmembrane helix</keyword>
<feature type="transmembrane region" description="Helical" evidence="5">
    <location>
        <begin position="187"/>
        <end position="208"/>
    </location>
</feature>
<proteinExistence type="inferred from homology"/>
<dbReference type="PANTHER" id="PTHR43483:SF3">
    <property type="entry name" value="MEMBRANE TRANSPORTER PROTEIN HI_0806-RELATED"/>
    <property type="match status" value="1"/>
</dbReference>
<dbReference type="AlphaFoldDB" id="A0A0S4MU41"/>
<comment type="similarity">
    <text evidence="5">Belongs to the 4-toluene sulfonate uptake permease (TSUP) (TC 2.A.102) family.</text>
</comment>
<keyword evidence="4 5" id="KW-0472">Membrane</keyword>
<feature type="transmembrane region" description="Helical" evidence="5">
    <location>
        <begin position="147"/>
        <end position="175"/>
    </location>
</feature>
<sequence length="275" mass="29271">MTVLKILTLFASGLFAGFLAGFFGIGGGIILVLILMYYYSSVGLPTDLIPKIAVATSLFTIVFTSISSTVKQVENKNVEWELTLTMGLASIISALAGSKLATSVSGSFIKTFITIVIIFAGIRMFILSNEKAIDIDDLSNYKANVNLISAFFWGLVAGIVSVLAGVGGGILLVPVMNYLMKIPIKRAIGTSSSVIVLTSTFGTIGYILNGINNPEISMPGMIGFVDYTAGIPIVLGSVITSRFGAYASYKIKSKVLKKLFSLLLITVAILTFFKK</sequence>
<keyword evidence="2 5" id="KW-0812">Transmembrane</keyword>
<evidence type="ECO:0000256" key="2">
    <source>
        <dbReference type="ARBA" id="ARBA00022692"/>
    </source>
</evidence>
<dbReference type="RefSeq" id="WP_140944211.1">
    <property type="nucleotide sequence ID" value="NZ_FAOO01000002.1"/>
</dbReference>
<feature type="transmembrane region" description="Helical" evidence="5">
    <location>
        <begin position="108"/>
        <end position="127"/>
    </location>
</feature>
<evidence type="ECO:0000313" key="6">
    <source>
        <dbReference type="EMBL" id="CUU02075.1"/>
    </source>
</evidence>
<dbReference type="EMBL" id="FAOO01000002">
    <property type="protein sequence ID" value="CUU02075.1"/>
    <property type="molecule type" value="Genomic_DNA"/>
</dbReference>
<dbReference type="STRING" id="1643428.GCA_001442855_00399"/>
<dbReference type="InterPro" id="IPR002781">
    <property type="entry name" value="TM_pro_TauE-like"/>
</dbReference>
<evidence type="ECO:0000256" key="4">
    <source>
        <dbReference type="ARBA" id="ARBA00023136"/>
    </source>
</evidence>
<accession>A0A0S4MU41</accession>
<comment type="subcellular location">
    <subcellularLocation>
        <location evidence="5">Cell membrane</location>
        <topology evidence="5">Multi-pass membrane protein</topology>
    </subcellularLocation>
    <subcellularLocation>
        <location evidence="1">Membrane</location>
        <topology evidence="1">Multi-pass membrane protein</topology>
    </subcellularLocation>
</comment>
<keyword evidence="7" id="KW-1185">Reference proteome</keyword>
<feature type="transmembrane region" description="Helical" evidence="5">
    <location>
        <begin position="255"/>
        <end position="273"/>
    </location>
</feature>
<organism evidence="6 7">
    <name type="scientific">Candidatus Thermokryptus mobilis</name>
    <dbReference type="NCBI Taxonomy" id="1643428"/>
    <lineage>
        <taxon>Bacteria</taxon>
        <taxon>Pseudomonadati</taxon>
        <taxon>Candidatus Kryptoniota</taxon>
        <taxon>Candidatus Thermokryptus</taxon>
    </lineage>
</organism>
<reference evidence="7" key="1">
    <citation type="submission" date="2015-11" db="EMBL/GenBank/DDBJ databases">
        <authorList>
            <person name="Varghese N."/>
        </authorList>
    </citation>
    <scope>NUCLEOTIDE SEQUENCE [LARGE SCALE GENOMIC DNA]</scope>
</reference>
<dbReference type="OrthoDB" id="9791444at2"/>
<dbReference type="Proteomes" id="UP000320623">
    <property type="component" value="Unassembled WGS sequence"/>
</dbReference>
<feature type="transmembrane region" description="Helical" evidence="5">
    <location>
        <begin position="220"/>
        <end position="243"/>
    </location>
</feature>
<dbReference type="Pfam" id="PF01925">
    <property type="entry name" value="TauE"/>
    <property type="match status" value="1"/>
</dbReference>
<evidence type="ECO:0000256" key="1">
    <source>
        <dbReference type="ARBA" id="ARBA00004141"/>
    </source>
</evidence>
<feature type="transmembrane region" description="Helical" evidence="5">
    <location>
        <begin position="6"/>
        <end position="39"/>
    </location>
</feature>
<protein>
    <recommendedName>
        <fullName evidence="5">Probable membrane transporter protein</fullName>
    </recommendedName>
</protein>
<feature type="transmembrane region" description="Helical" evidence="5">
    <location>
        <begin position="82"/>
        <end position="101"/>
    </location>
</feature>